<organism evidence="1 2">
    <name type="scientific">Brachybacterium avium</name>
    <dbReference type="NCBI Taxonomy" id="2017485"/>
    <lineage>
        <taxon>Bacteria</taxon>
        <taxon>Bacillati</taxon>
        <taxon>Actinomycetota</taxon>
        <taxon>Actinomycetes</taxon>
        <taxon>Micrococcales</taxon>
        <taxon>Dermabacteraceae</taxon>
        <taxon>Brachybacterium</taxon>
    </lineage>
</organism>
<dbReference type="CDD" id="cd17748">
    <property type="entry name" value="BRCT_DNA_ligase_like"/>
    <property type="match status" value="1"/>
</dbReference>
<keyword evidence="2" id="KW-1185">Reference proteome</keyword>
<evidence type="ECO:0000313" key="1">
    <source>
        <dbReference type="EMBL" id="ASK66195.1"/>
    </source>
</evidence>
<dbReference type="InterPro" id="IPR036420">
    <property type="entry name" value="BRCT_dom_sf"/>
</dbReference>
<sequence>MTGAPARVHPREATLSARPDAWLDRILSRMPRTADARVDSYLETLERALLDGVLAEHEKDALVEVAYALGLTRGAVLDLHGRYLDAMAEVALEDGVVTEQERSDLDRIATALGLREGDVVRALEAATSIRSLDAAGGSGHGNAPGGHGAALRLGTAGIDLAPGDRIVFTGAMVRDRASWEALARELDYVPGSVTKKTALVVAADPNSQSGKAAKARAYGIPIITEEAFARMVGA</sequence>
<dbReference type="SUPFAM" id="SSF158682">
    <property type="entry name" value="TerB-like"/>
    <property type="match status" value="1"/>
</dbReference>
<dbReference type="AlphaFoldDB" id="A0A220UDL8"/>
<dbReference type="KEGG" id="brv:CFK39_10640"/>
<dbReference type="Proteomes" id="UP000198398">
    <property type="component" value="Chromosome"/>
</dbReference>
<proteinExistence type="predicted"/>
<dbReference type="EMBL" id="CP022316">
    <property type="protein sequence ID" value="ASK66195.1"/>
    <property type="molecule type" value="Genomic_DNA"/>
</dbReference>
<evidence type="ECO:0008006" key="3">
    <source>
        <dbReference type="Google" id="ProtNLM"/>
    </source>
</evidence>
<reference evidence="2" key="1">
    <citation type="submission" date="2017-07" db="EMBL/GenBank/DDBJ databases">
        <title>Brachybacterium sp. VR2415.</title>
        <authorList>
            <person name="Tak E.J."/>
            <person name="Bae J.-W."/>
        </authorList>
    </citation>
    <scope>NUCLEOTIDE SEQUENCE [LARGE SCALE GENOMIC DNA]</scope>
    <source>
        <strain evidence="2">VR2415</strain>
    </source>
</reference>
<dbReference type="OrthoDB" id="190275at2"/>
<dbReference type="RefSeq" id="WP_089065436.1">
    <property type="nucleotide sequence ID" value="NZ_CP022316.1"/>
</dbReference>
<protein>
    <recommendedName>
        <fullName evidence="3">BRCT domain-containing protein</fullName>
    </recommendedName>
</protein>
<dbReference type="Gene3D" id="3.40.50.10190">
    <property type="entry name" value="BRCT domain"/>
    <property type="match status" value="1"/>
</dbReference>
<dbReference type="InterPro" id="IPR029024">
    <property type="entry name" value="TerB-like"/>
</dbReference>
<name>A0A220UDL8_9MICO</name>
<gene>
    <name evidence="1" type="ORF">CFK39_10640</name>
</gene>
<evidence type="ECO:0000313" key="2">
    <source>
        <dbReference type="Proteomes" id="UP000198398"/>
    </source>
</evidence>
<accession>A0A220UDL8</accession>
<dbReference type="SUPFAM" id="SSF52113">
    <property type="entry name" value="BRCT domain"/>
    <property type="match status" value="1"/>
</dbReference>